<keyword evidence="3" id="KW-0732">Signal</keyword>
<dbReference type="Gene3D" id="3.30.1380.10">
    <property type="match status" value="1"/>
</dbReference>
<reference evidence="9" key="1">
    <citation type="submission" date="2017-05" db="EMBL/GenBank/DDBJ databases">
        <authorList>
            <person name="Sharma S."/>
            <person name="Sidhu C."/>
            <person name="Pinnaka A.K."/>
        </authorList>
    </citation>
    <scope>NUCLEOTIDE SEQUENCE [LARGE SCALE GENOMIC DNA]</scope>
    <source>
        <strain evidence="9">AK93</strain>
    </source>
</reference>
<evidence type="ECO:0000256" key="1">
    <source>
        <dbReference type="ARBA" id="ARBA00022670"/>
    </source>
</evidence>
<dbReference type="GO" id="GO:0006508">
    <property type="term" value="P:proteolysis"/>
    <property type="evidence" value="ECO:0007669"/>
    <property type="project" value="UniProtKB-KW"/>
</dbReference>
<dbReference type="SUPFAM" id="SSF55166">
    <property type="entry name" value="Hedgehog/DD-peptidase"/>
    <property type="match status" value="1"/>
</dbReference>
<evidence type="ECO:0008006" key="10">
    <source>
        <dbReference type="Google" id="ProtNLM"/>
    </source>
</evidence>
<keyword evidence="2" id="KW-0479">Metal-binding</keyword>
<evidence type="ECO:0000256" key="3">
    <source>
        <dbReference type="ARBA" id="ARBA00022729"/>
    </source>
</evidence>
<organism evidence="8 9">
    <name type="scientific">Alkalilimnicola ehrlichii</name>
    <dbReference type="NCBI Taxonomy" id="351052"/>
    <lineage>
        <taxon>Bacteria</taxon>
        <taxon>Pseudomonadati</taxon>
        <taxon>Pseudomonadota</taxon>
        <taxon>Gammaproteobacteria</taxon>
        <taxon>Chromatiales</taxon>
        <taxon>Ectothiorhodospiraceae</taxon>
        <taxon>Alkalilimnicola</taxon>
    </lineage>
</organism>
<comment type="caution">
    <text evidence="8">The sequence shown here is derived from an EMBL/GenBank/DDBJ whole genome shotgun (WGS) entry which is preliminary data.</text>
</comment>
<dbReference type="GO" id="GO:0046872">
    <property type="term" value="F:metal ion binding"/>
    <property type="evidence" value="ECO:0007669"/>
    <property type="project" value="UniProtKB-KW"/>
</dbReference>
<dbReference type="Proteomes" id="UP000256763">
    <property type="component" value="Unassembled WGS sequence"/>
</dbReference>
<proteinExistence type="predicted"/>
<dbReference type="GO" id="GO:0030288">
    <property type="term" value="C:outer membrane-bounded periplasmic space"/>
    <property type="evidence" value="ECO:0007669"/>
    <property type="project" value="InterPro"/>
</dbReference>
<evidence type="ECO:0000313" key="9">
    <source>
        <dbReference type="Proteomes" id="UP000256763"/>
    </source>
</evidence>
<keyword evidence="5" id="KW-0378">Hydrolase</keyword>
<evidence type="ECO:0000256" key="6">
    <source>
        <dbReference type="ARBA" id="ARBA00022833"/>
    </source>
</evidence>
<dbReference type="GO" id="GO:0008237">
    <property type="term" value="F:metallopeptidase activity"/>
    <property type="evidence" value="ECO:0007669"/>
    <property type="project" value="UniProtKB-KW"/>
</dbReference>
<evidence type="ECO:0000256" key="2">
    <source>
        <dbReference type="ARBA" id="ARBA00022723"/>
    </source>
</evidence>
<name>A0A3E0WVD1_9GAMM</name>
<sequence>MAFTLFGSVHAGNDLLILFESNAASESIGTTNNGRLVNGKRLPSSGPNFRTYSRLGSLIGRTAVHDRVRDTVLGAYRQLAEEHPELVFVYGETGWPWGGRFRPHRTHQNGLSVDFMVPVRKDARSVPLPTHPFNKWGYAISFDREGRSGELQIDFEAIAAHLHALIAAGREHGVGIELVVFAPDLQQHLFDTESGAELRDKIRFNVNPSWVRHDDHYHVDFRLER</sequence>
<evidence type="ECO:0000256" key="7">
    <source>
        <dbReference type="ARBA" id="ARBA00023049"/>
    </source>
</evidence>
<evidence type="ECO:0000256" key="4">
    <source>
        <dbReference type="ARBA" id="ARBA00022764"/>
    </source>
</evidence>
<gene>
    <name evidence="8" type="ORF">CAL65_09710</name>
</gene>
<protein>
    <recommendedName>
        <fullName evidence="10">Replication initiation protein</fullName>
    </recommendedName>
</protein>
<keyword evidence="4" id="KW-0574">Periplasm</keyword>
<keyword evidence="7" id="KW-0482">Metalloprotease</keyword>
<keyword evidence="9" id="KW-1185">Reference proteome</keyword>
<evidence type="ECO:0000256" key="5">
    <source>
        <dbReference type="ARBA" id="ARBA00022801"/>
    </source>
</evidence>
<dbReference type="EMBL" id="NFZW01000008">
    <property type="protein sequence ID" value="RFA36934.1"/>
    <property type="molecule type" value="Genomic_DNA"/>
</dbReference>
<accession>A0A3E0WVD1</accession>
<dbReference type="InterPro" id="IPR009045">
    <property type="entry name" value="Zn_M74/Hedgehog-like"/>
</dbReference>
<evidence type="ECO:0000313" key="8">
    <source>
        <dbReference type="EMBL" id="RFA36934.1"/>
    </source>
</evidence>
<keyword evidence="6" id="KW-0862">Zinc</keyword>
<dbReference type="Pfam" id="PF03411">
    <property type="entry name" value="Peptidase_M74"/>
    <property type="match status" value="1"/>
</dbReference>
<dbReference type="InterPro" id="IPR005073">
    <property type="entry name" value="Peptidase_M74"/>
</dbReference>
<dbReference type="AlphaFoldDB" id="A0A3E0WVD1"/>
<dbReference type="GO" id="GO:0004252">
    <property type="term" value="F:serine-type endopeptidase activity"/>
    <property type="evidence" value="ECO:0007669"/>
    <property type="project" value="InterPro"/>
</dbReference>
<keyword evidence="1" id="KW-0645">Protease</keyword>